<gene>
    <name evidence="1" type="ORF">LITE_LOCUS35946</name>
</gene>
<evidence type="ECO:0000313" key="1">
    <source>
        <dbReference type="EMBL" id="CAI0463895.1"/>
    </source>
</evidence>
<evidence type="ECO:0000313" key="2">
    <source>
        <dbReference type="Proteomes" id="UP001154282"/>
    </source>
</evidence>
<dbReference type="EMBL" id="CAMGYJ010000008">
    <property type="protein sequence ID" value="CAI0463895.1"/>
    <property type="molecule type" value="Genomic_DNA"/>
</dbReference>
<reference evidence="1" key="1">
    <citation type="submission" date="2022-08" db="EMBL/GenBank/DDBJ databases">
        <authorList>
            <person name="Gutierrez-Valencia J."/>
        </authorList>
    </citation>
    <scope>NUCLEOTIDE SEQUENCE</scope>
</reference>
<keyword evidence="2" id="KW-1185">Reference proteome</keyword>
<organism evidence="1 2">
    <name type="scientific">Linum tenue</name>
    <dbReference type="NCBI Taxonomy" id="586396"/>
    <lineage>
        <taxon>Eukaryota</taxon>
        <taxon>Viridiplantae</taxon>
        <taxon>Streptophyta</taxon>
        <taxon>Embryophyta</taxon>
        <taxon>Tracheophyta</taxon>
        <taxon>Spermatophyta</taxon>
        <taxon>Magnoliopsida</taxon>
        <taxon>eudicotyledons</taxon>
        <taxon>Gunneridae</taxon>
        <taxon>Pentapetalae</taxon>
        <taxon>rosids</taxon>
        <taxon>fabids</taxon>
        <taxon>Malpighiales</taxon>
        <taxon>Linaceae</taxon>
        <taxon>Linum</taxon>
    </lineage>
</organism>
<proteinExistence type="predicted"/>
<protein>
    <submittedName>
        <fullName evidence="1">Uncharacterized protein</fullName>
    </submittedName>
</protein>
<accession>A0AAV0NZC7</accession>
<comment type="caution">
    <text evidence="1">The sequence shown here is derived from an EMBL/GenBank/DDBJ whole genome shotgun (WGS) entry which is preliminary data.</text>
</comment>
<name>A0AAV0NZC7_9ROSI</name>
<dbReference type="Proteomes" id="UP001154282">
    <property type="component" value="Unassembled WGS sequence"/>
</dbReference>
<sequence>MVKANHRSISMYTI</sequence>